<keyword evidence="3" id="KW-0732">Signal</keyword>
<name>A0A2S9YP70_9BACT</name>
<proteinExistence type="predicted"/>
<feature type="transmembrane region" description="Helical" evidence="2">
    <location>
        <begin position="131"/>
        <end position="154"/>
    </location>
</feature>
<dbReference type="EMBL" id="PVNL01000064">
    <property type="protein sequence ID" value="PRQ06895.1"/>
    <property type="molecule type" value="Genomic_DNA"/>
</dbReference>
<reference evidence="4 5" key="1">
    <citation type="submission" date="2018-03" db="EMBL/GenBank/DDBJ databases">
        <title>Draft Genome Sequences of the Obligatory Marine Myxobacteria Enhygromyxa salina SWB007.</title>
        <authorList>
            <person name="Poehlein A."/>
            <person name="Moghaddam J.A."/>
            <person name="Harms H."/>
            <person name="Alanjari M."/>
            <person name="Koenig G.M."/>
            <person name="Daniel R."/>
            <person name="Schaeberle T.F."/>
        </authorList>
    </citation>
    <scope>NUCLEOTIDE SEQUENCE [LARGE SCALE GENOMIC DNA]</scope>
    <source>
        <strain evidence="4 5">SWB007</strain>
    </source>
</reference>
<evidence type="ECO:0000313" key="5">
    <source>
        <dbReference type="Proteomes" id="UP000238823"/>
    </source>
</evidence>
<dbReference type="RefSeq" id="WP_106090423.1">
    <property type="nucleotide sequence ID" value="NZ_PVNL01000064.1"/>
</dbReference>
<accession>A0A2S9YP70</accession>
<evidence type="ECO:0000256" key="2">
    <source>
        <dbReference type="SAM" id="Phobius"/>
    </source>
</evidence>
<organism evidence="4 5">
    <name type="scientific">Enhygromyxa salina</name>
    <dbReference type="NCBI Taxonomy" id="215803"/>
    <lineage>
        <taxon>Bacteria</taxon>
        <taxon>Pseudomonadati</taxon>
        <taxon>Myxococcota</taxon>
        <taxon>Polyangia</taxon>
        <taxon>Nannocystales</taxon>
        <taxon>Nannocystaceae</taxon>
        <taxon>Enhygromyxa</taxon>
    </lineage>
</organism>
<evidence type="ECO:0000313" key="4">
    <source>
        <dbReference type="EMBL" id="PRQ06895.1"/>
    </source>
</evidence>
<sequence>MLVFGALLLLLSPPAPLHDAPEPAPVEQRSADQLDPASAEVLPLPAAPPSDPTPAWVEPPPPELIQSEPPDPFVEPPVRPRRTQRCLPEVDPCVHTMSARLLLAGLGAISTAAAVVLVFQAGDRGQIGDPAMAIAGAGVIAMGGASIGGIVGVLGRDGPTLPDRITPATVALSLALGGSDHTDESVPYGLSGSIAPTWSFPRDRGRLRLIGSVGGNLGNQLERDPRPQTQDPDGSFATALERHGWRFDLGLDLAVRLPYPLAQRRPGWLGQLELRYKPLVLFAHDSLTLGEEPRISQRLALIPLNFGVRWHISPRQRFTFYMSPRWDLNGYGEPGNVPLGRFTPAPIYAESWFDLDIPLRKLASAGRPAVIGQYTVGYVHSRFYGEGMNFGSVVGFLGQVATQFAVRVRPLGSPVAYQFELGARVGGGLNPYARVGLVLPNFGGPRQ</sequence>
<evidence type="ECO:0000256" key="1">
    <source>
        <dbReference type="SAM" id="MobiDB-lite"/>
    </source>
</evidence>
<feature type="region of interest" description="Disordered" evidence="1">
    <location>
        <begin position="14"/>
        <end position="75"/>
    </location>
</feature>
<feature type="chain" id="PRO_5015531675" evidence="3">
    <location>
        <begin position="18"/>
        <end position="447"/>
    </location>
</feature>
<keyword evidence="2" id="KW-0472">Membrane</keyword>
<keyword evidence="2" id="KW-0812">Transmembrane</keyword>
<comment type="caution">
    <text evidence="4">The sequence shown here is derived from an EMBL/GenBank/DDBJ whole genome shotgun (WGS) entry which is preliminary data.</text>
</comment>
<keyword evidence="2" id="KW-1133">Transmembrane helix</keyword>
<feature type="transmembrane region" description="Helical" evidence="2">
    <location>
        <begin position="101"/>
        <end position="119"/>
    </location>
</feature>
<dbReference type="AlphaFoldDB" id="A0A2S9YP70"/>
<feature type="signal peptide" evidence="3">
    <location>
        <begin position="1"/>
        <end position="17"/>
    </location>
</feature>
<protein>
    <submittedName>
        <fullName evidence="4">Uncharacterized protein</fullName>
    </submittedName>
</protein>
<gene>
    <name evidence="4" type="ORF">ENSA7_34330</name>
</gene>
<dbReference type="Proteomes" id="UP000238823">
    <property type="component" value="Unassembled WGS sequence"/>
</dbReference>
<evidence type="ECO:0000256" key="3">
    <source>
        <dbReference type="SAM" id="SignalP"/>
    </source>
</evidence>
<feature type="compositionally biased region" description="Pro residues" evidence="1">
    <location>
        <begin position="45"/>
        <end position="75"/>
    </location>
</feature>